<evidence type="ECO:0000313" key="3">
    <source>
        <dbReference type="Proteomes" id="UP001141327"/>
    </source>
</evidence>
<dbReference type="Gene3D" id="1.20.5.170">
    <property type="match status" value="1"/>
</dbReference>
<dbReference type="Proteomes" id="UP001141327">
    <property type="component" value="Unassembled WGS sequence"/>
</dbReference>
<organism evidence="2 3">
    <name type="scientific">Paratrimastix pyriformis</name>
    <dbReference type="NCBI Taxonomy" id="342808"/>
    <lineage>
        <taxon>Eukaryota</taxon>
        <taxon>Metamonada</taxon>
        <taxon>Preaxostyla</taxon>
        <taxon>Paratrimastigidae</taxon>
        <taxon>Paratrimastix</taxon>
    </lineage>
</organism>
<evidence type="ECO:0000313" key="2">
    <source>
        <dbReference type="EMBL" id="KAJ4460547.1"/>
    </source>
</evidence>
<accession>A0ABQ8US47</accession>
<name>A0ABQ8US47_9EUKA</name>
<feature type="coiled-coil region" evidence="1">
    <location>
        <begin position="59"/>
        <end position="93"/>
    </location>
</feature>
<protein>
    <submittedName>
        <fullName evidence="2">Uncharacterized protein</fullName>
    </submittedName>
</protein>
<evidence type="ECO:0000256" key="1">
    <source>
        <dbReference type="SAM" id="Coils"/>
    </source>
</evidence>
<gene>
    <name evidence="2" type="ORF">PAPYR_3173</name>
</gene>
<proteinExistence type="predicted"/>
<dbReference type="EMBL" id="JAPMOS010000012">
    <property type="protein sequence ID" value="KAJ4460547.1"/>
    <property type="molecule type" value="Genomic_DNA"/>
</dbReference>
<feature type="coiled-coil region" evidence="1">
    <location>
        <begin position="4"/>
        <end position="31"/>
    </location>
</feature>
<reference evidence="2" key="1">
    <citation type="journal article" date="2022" name="bioRxiv">
        <title>Genomics of Preaxostyla Flagellates Illuminates Evolutionary Transitions and the Path Towards Mitochondrial Loss.</title>
        <authorList>
            <person name="Novak L.V.F."/>
            <person name="Treitli S.C."/>
            <person name="Pyrih J."/>
            <person name="Halakuc P."/>
            <person name="Pipaliya S.V."/>
            <person name="Vacek V."/>
            <person name="Brzon O."/>
            <person name="Soukal P."/>
            <person name="Eme L."/>
            <person name="Dacks J.B."/>
            <person name="Karnkowska A."/>
            <person name="Elias M."/>
            <person name="Hampl V."/>
        </authorList>
    </citation>
    <scope>NUCLEOTIDE SEQUENCE</scope>
    <source>
        <strain evidence="2">RCP-MX</strain>
    </source>
</reference>
<comment type="caution">
    <text evidence="2">The sequence shown here is derived from an EMBL/GenBank/DDBJ whole genome shotgun (WGS) entry which is preliminary data.</text>
</comment>
<sequence>MQAVATIEKQAEASEQKIAELDQRLSQVETLISGAGGADEIRKYKQTMLEKLRDLRITIGADNRKATALEQSLKQLTEENERLKGENKALHYQVKTLVRSLNEEEAKVAQLSHH</sequence>
<keyword evidence="1" id="KW-0175">Coiled coil</keyword>
<keyword evidence="3" id="KW-1185">Reference proteome</keyword>